<sequence>MPGTRSHDPSRARTRAVSMWRWCGSYRASATPCRLGRRPVAEGVVGVAEAHQRVGRCRGPGRLRHRRGVPAAHGPRHQRRATGAGRSGPEWEPPLAQVSNELGIAVGLTVLGSLGTVIYRVRLGLPDGTTAASNVLDGARGDLPPAGRDGRAHPGARPHPTRPCPKSLSTGGKRAQQVRAGSRPCGHVLEPLRQRGSLNGRGTGWNAHADAFHDRHGLKLRDVLCHHWPARKSCRCRRHSRRRRSPWSARTPVKAPACEERELLARLPPRVSF</sequence>
<dbReference type="AlphaFoldDB" id="A0A7W9G0J5"/>
<evidence type="ECO:0000256" key="1">
    <source>
        <dbReference type="SAM" id="MobiDB-lite"/>
    </source>
</evidence>
<reference evidence="2 3" key="1">
    <citation type="submission" date="2020-08" db="EMBL/GenBank/DDBJ databases">
        <title>Sequencing the genomes of 1000 actinobacteria strains.</title>
        <authorList>
            <person name="Klenk H.-P."/>
        </authorList>
    </citation>
    <scope>NUCLEOTIDE SEQUENCE [LARGE SCALE GENOMIC DNA]</scope>
    <source>
        <strain evidence="2 3">DSM 45507</strain>
    </source>
</reference>
<evidence type="ECO:0000313" key="2">
    <source>
        <dbReference type="EMBL" id="MBB5774992.1"/>
    </source>
</evidence>
<name>A0A7W9G0J5_9ACTN</name>
<feature type="compositionally biased region" description="Basic residues" evidence="1">
    <location>
        <begin position="58"/>
        <end position="80"/>
    </location>
</feature>
<gene>
    <name evidence="2" type="ORF">HD596_001748</name>
</gene>
<organism evidence="2 3">
    <name type="scientific">Nonomuraea jabiensis</name>
    <dbReference type="NCBI Taxonomy" id="882448"/>
    <lineage>
        <taxon>Bacteria</taxon>
        <taxon>Bacillati</taxon>
        <taxon>Actinomycetota</taxon>
        <taxon>Actinomycetes</taxon>
        <taxon>Streptosporangiales</taxon>
        <taxon>Streptosporangiaceae</taxon>
        <taxon>Nonomuraea</taxon>
    </lineage>
</organism>
<dbReference type="Proteomes" id="UP000579153">
    <property type="component" value="Unassembled WGS sequence"/>
</dbReference>
<protein>
    <submittedName>
        <fullName evidence="2">Uncharacterized protein</fullName>
    </submittedName>
</protein>
<evidence type="ECO:0000313" key="3">
    <source>
        <dbReference type="Proteomes" id="UP000579153"/>
    </source>
</evidence>
<accession>A0A7W9G0J5</accession>
<feature type="region of interest" description="Disordered" evidence="1">
    <location>
        <begin position="58"/>
        <end position="94"/>
    </location>
</feature>
<feature type="region of interest" description="Disordered" evidence="1">
    <location>
        <begin position="129"/>
        <end position="182"/>
    </location>
</feature>
<dbReference type="EMBL" id="JACHMB010000001">
    <property type="protein sequence ID" value="MBB5774992.1"/>
    <property type="molecule type" value="Genomic_DNA"/>
</dbReference>
<comment type="caution">
    <text evidence="2">The sequence shown here is derived from an EMBL/GenBank/DDBJ whole genome shotgun (WGS) entry which is preliminary data.</text>
</comment>
<keyword evidence="3" id="KW-1185">Reference proteome</keyword>
<proteinExistence type="predicted"/>